<dbReference type="RefSeq" id="WP_252082130.1">
    <property type="nucleotide sequence ID" value="NZ_CP092418.1"/>
</dbReference>
<evidence type="ECO:0000313" key="3">
    <source>
        <dbReference type="EMBL" id="USD20041.1"/>
    </source>
</evidence>
<protein>
    <submittedName>
        <fullName evidence="3">Fibronectin type III domain-containing protein</fullName>
    </submittedName>
</protein>
<gene>
    <name evidence="3" type="ORF">MJO52_13235</name>
</gene>
<evidence type="ECO:0000259" key="2">
    <source>
        <dbReference type="PROSITE" id="PS50853"/>
    </source>
</evidence>
<keyword evidence="4" id="KW-1185">Reference proteome</keyword>
<dbReference type="InterPro" id="IPR003961">
    <property type="entry name" value="FN3_dom"/>
</dbReference>
<reference evidence="3" key="1">
    <citation type="submission" date="2022-02" db="EMBL/GenBank/DDBJ databases">
        <title>Coral-associated bacteria.</title>
        <authorList>
            <person name="Tang K."/>
            <person name="Wang X."/>
        </authorList>
    </citation>
    <scope>NUCLEOTIDE SEQUENCE</scope>
    <source>
        <strain evidence="3">SCSIO 43006</strain>
    </source>
</reference>
<dbReference type="PROSITE" id="PS50853">
    <property type="entry name" value="FN3"/>
    <property type="match status" value="2"/>
</dbReference>
<name>A0ABY4V6Z1_9GAMM</name>
<accession>A0ABY4V6Z1</accession>
<organism evidence="3 4">
    <name type="scientific">Microbulbifer variabilis</name>
    <dbReference type="NCBI Taxonomy" id="266805"/>
    <lineage>
        <taxon>Bacteria</taxon>
        <taxon>Pseudomonadati</taxon>
        <taxon>Pseudomonadota</taxon>
        <taxon>Gammaproteobacteria</taxon>
        <taxon>Cellvibrionales</taxon>
        <taxon>Microbulbiferaceae</taxon>
        <taxon>Microbulbifer</taxon>
    </lineage>
</organism>
<dbReference type="SMART" id="SM00060">
    <property type="entry name" value="FN3"/>
    <property type="match status" value="2"/>
</dbReference>
<feature type="domain" description="Fibronectin type-III" evidence="2">
    <location>
        <begin position="152"/>
        <end position="252"/>
    </location>
</feature>
<feature type="region of interest" description="Disordered" evidence="1">
    <location>
        <begin position="130"/>
        <end position="149"/>
    </location>
</feature>
<dbReference type="CDD" id="cd00063">
    <property type="entry name" value="FN3"/>
    <property type="match status" value="2"/>
</dbReference>
<dbReference type="SUPFAM" id="SSF49265">
    <property type="entry name" value="Fibronectin type III"/>
    <property type="match status" value="1"/>
</dbReference>
<sequence length="361" mass="40130">MAFKLHIITYLYLLSFSLITFANNFSGQSAFGVAPPSEVEIAVSEMKSRTGDITLTWHPPPETVDTYELVKQKNDGFWSKPIKIAGHSYRVKKLSTGSWGFKVRACNNGGCGTYSNEKWVNVAIPPSSPRNVTVSGGEGERVQQVQPPVQSAPLSVITASDNPESHGTVKVQWEAPDTGAKVTGYEIEQCKDDCATWSSVYMGAKIVSVTLPIEKNNRLKSGSYKFRVRSYATGGRFTSYSEWVASPRVAVIRKGLINPKEVRFTQDSIKPTFSNGRKVEDLIQNLKEGKVTAYDVPPIRVFGRDGKIYSLDNRRLKAFQEASKPIRIIPATSEELSTRSFKFTSRNDGTSIRIREEGEDR</sequence>
<dbReference type="Gene3D" id="2.60.40.10">
    <property type="entry name" value="Immunoglobulins"/>
    <property type="match status" value="2"/>
</dbReference>
<dbReference type="InterPro" id="IPR013783">
    <property type="entry name" value="Ig-like_fold"/>
</dbReference>
<evidence type="ECO:0000313" key="4">
    <source>
        <dbReference type="Proteomes" id="UP001055658"/>
    </source>
</evidence>
<feature type="domain" description="Fibronectin type-III" evidence="2">
    <location>
        <begin position="35"/>
        <end position="127"/>
    </location>
</feature>
<dbReference type="Proteomes" id="UP001055658">
    <property type="component" value="Chromosome"/>
</dbReference>
<evidence type="ECO:0000256" key="1">
    <source>
        <dbReference type="SAM" id="MobiDB-lite"/>
    </source>
</evidence>
<proteinExistence type="predicted"/>
<dbReference type="EMBL" id="CP092418">
    <property type="protein sequence ID" value="USD20041.1"/>
    <property type="molecule type" value="Genomic_DNA"/>
</dbReference>
<dbReference type="InterPro" id="IPR036116">
    <property type="entry name" value="FN3_sf"/>
</dbReference>